<dbReference type="EMBL" id="CP121646">
    <property type="protein sequence ID" value="WFU61262.1"/>
    <property type="molecule type" value="Genomic_DNA"/>
</dbReference>
<dbReference type="SUPFAM" id="SSF48295">
    <property type="entry name" value="TrpR-like"/>
    <property type="match status" value="1"/>
</dbReference>
<dbReference type="Proteomes" id="UP001221546">
    <property type="component" value="Chromosome"/>
</dbReference>
<proteinExistence type="predicted"/>
<reference evidence="1 2" key="1">
    <citation type="submission" date="2023-04" db="EMBL/GenBank/DDBJ databases">
        <title>Australian commercial rhizobial inoculants.</title>
        <authorList>
            <person name="Kohlmeier M.G."/>
            <person name="O'Hara G.W."/>
            <person name="Colombi E."/>
            <person name="Ramsay J.P."/>
            <person name="Terpolilli J."/>
        </authorList>
    </citation>
    <scope>NUCLEOTIDE SEQUENCE [LARGE SCALE GENOMIC DNA]</scope>
    <source>
        <strain evidence="1 2">CB627</strain>
    </source>
</reference>
<protein>
    <submittedName>
        <fullName evidence="1">Transposase</fullName>
    </submittedName>
</protein>
<sequence length="142" mass="15505">MDDHSDDIRRPLSPRIEVYAGAGRKRWPDDLKAQIAAESLEPGAVVTDVARRHRCRPQQVHDWRRRARLGQLVLPASADTLSFVPVVSELALPAAAEPTGSPEPEAAVLTVELQGARVEVRGTPGLAVLSDVFLALRRTRSC</sequence>
<dbReference type="PANTHER" id="PTHR37936">
    <property type="entry name" value="TRANSPOSASE INSC FOR INSERTION ELEMENT IS2A-RELATED"/>
    <property type="match status" value="1"/>
</dbReference>
<dbReference type="InterPro" id="IPR002514">
    <property type="entry name" value="Transposase_8"/>
</dbReference>
<accession>A0ABY8J765</accession>
<dbReference type="Pfam" id="PF01527">
    <property type="entry name" value="HTH_Tnp_1"/>
    <property type="match status" value="1"/>
</dbReference>
<dbReference type="PANTHER" id="PTHR37936:SF3">
    <property type="entry name" value="TRANSPOSASE INSC FOR INSERTION ELEMENT IS2A-RELATED"/>
    <property type="match status" value="1"/>
</dbReference>
<evidence type="ECO:0000313" key="1">
    <source>
        <dbReference type="EMBL" id="WFU61262.1"/>
    </source>
</evidence>
<gene>
    <name evidence="1" type="ORF">QA636_27575</name>
</gene>
<dbReference type="RefSeq" id="WP_253610548.1">
    <property type="nucleotide sequence ID" value="NZ_CP121646.1"/>
</dbReference>
<dbReference type="InterPro" id="IPR010921">
    <property type="entry name" value="Trp_repressor/repl_initiator"/>
</dbReference>
<evidence type="ECO:0000313" key="2">
    <source>
        <dbReference type="Proteomes" id="UP001221546"/>
    </source>
</evidence>
<dbReference type="NCBIfam" id="NF047595">
    <property type="entry name" value="IS66_ISRel24_TnpA"/>
    <property type="match status" value="1"/>
</dbReference>
<keyword evidence="2" id="KW-1185">Reference proteome</keyword>
<organism evidence="1 2">
    <name type="scientific">Bradyrhizobium brasilense</name>
    <dbReference type="NCBI Taxonomy" id="1419277"/>
    <lineage>
        <taxon>Bacteria</taxon>
        <taxon>Pseudomonadati</taxon>
        <taxon>Pseudomonadota</taxon>
        <taxon>Alphaproteobacteria</taxon>
        <taxon>Hyphomicrobiales</taxon>
        <taxon>Nitrobacteraceae</taxon>
        <taxon>Bradyrhizobium</taxon>
    </lineage>
</organism>
<name>A0ABY8J765_9BRAD</name>